<protein>
    <recommendedName>
        <fullName evidence="10">Ketosynthase family 3 (KS3) domain-containing protein</fullName>
    </recommendedName>
</protein>
<keyword evidence="8" id="KW-0275">Fatty acid biosynthesis</keyword>
<dbReference type="InterPro" id="IPR020841">
    <property type="entry name" value="PKS_Beta-ketoAc_synthase_dom"/>
</dbReference>
<reference evidence="11 12" key="1">
    <citation type="submission" date="2024-05" db="EMBL/GenBank/DDBJ databases">
        <title>Genome sequencing and assembly of Indian major carp, Cirrhinus mrigala (Hamilton, 1822).</title>
        <authorList>
            <person name="Mohindra V."/>
            <person name="Chowdhury L.M."/>
            <person name="Lal K."/>
            <person name="Jena J.K."/>
        </authorList>
    </citation>
    <scope>NUCLEOTIDE SEQUENCE [LARGE SCALE GENOMIC DNA]</scope>
    <source>
        <strain evidence="11">CM1030</strain>
        <tissue evidence="11">Blood</tissue>
    </source>
</reference>
<evidence type="ECO:0000256" key="6">
    <source>
        <dbReference type="ARBA" id="ARBA00023002"/>
    </source>
</evidence>
<evidence type="ECO:0000256" key="7">
    <source>
        <dbReference type="ARBA" id="ARBA00023098"/>
    </source>
</evidence>
<dbReference type="PANTHER" id="PTHR43775:SF7">
    <property type="entry name" value="FATTY ACID SYNTHASE"/>
    <property type="match status" value="1"/>
</dbReference>
<dbReference type="GO" id="GO:0016740">
    <property type="term" value="F:transferase activity"/>
    <property type="evidence" value="ECO:0007669"/>
    <property type="project" value="UniProtKB-KW"/>
</dbReference>
<dbReference type="InterPro" id="IPR050091">
    <property type="entry name" value="PKS_NRPS_Biosynth_Enz"/>
</dbReference>
<dbReference type="InterPro" id="IPR018201">
    <property type="entry name" value="Ketoacyl_synth_AS"/>
</dbReference>
<sequence>MSNEHSGPSTAIDTACSSSLLALENAFNAIRHGQCDAALVGGVNLLLKPNTSVQFMKLGMLSPEGTCKSFDAS</sequence>
<dbReference type="EMBL" id="JAMKFB020000012">
    <property type="protein sequence ID" value="KAL0179250.1"/>
    <property type="molecule type" value="Genomic_DNA"/>
</dbReference>
<evidence type="ECO:0000256" key="1">
    <source>
        <dbReference type="ARBA" id="ARBA00022450"/>
    </source>
</evidence>
<dbReference type="Proteomes" id="UP001529510">
    <property type="component" value="Unassembled WGS sequence"/>
</dbReference>
<dbReference type="InterPro" id="IPR014030">
    <property type="entry name" value="Ketoacyl_synth_N"/>
</dbReference>
<keyword evidence="9" id="KW-0511">Multifunctional enzyme</keyword>
<dbReference type="Gene3D" id="3.40.47.10">
    <property type="match status" value="1"/>
</dbReference>
<keyword evidence="4" id="KW-0276">Fatty acid metabolism</keyword>
<keyword evidence="1" id="KW-0596">Phosphopantetheine</keyword>
<keyword evidence="7" id="KW-0443">Lipid metabolism</keyword>
<accession>A0ABD0PYZ0</accession>
<keyword evidence="12" id="KW-1185">Reference proteome</keyword>
<name>A0ABD0PYZ0_CIRMR</name>
<evidence type="ECO:0000256" key="2">
    <source>
        <dbReference type="ARBA" id="ARBA00022516"/>
    </source>
</evidence>
<evidence type="ECO:0000313" key="12">
    <source>
        <dbReference type="Proteomes" id="UP001529510"/>
    </source>
</evidence>
<keyword evidence="5" id="KW-0521">NADP</keyword>
<proteinExistence type="predicted"/>
<evidence type="ECO:0000256" key="5">
    <source>
        <dbReference type="ARBA" id="ARBA00022857"/>
    </source>
</evidence>
<feature type="non-terminal residue" evidence="11">
    <location>
        <position position="73"/>
    </location>
</feature>
<keyword evidence="2" id="KW-0444">Lipid biosynthesis</keyword>
<gene>
    <name evidence="11" type="ORF">M9458_024692</name>
</gene>
<dbReference type="GO" id="GO:0006633">
    <property type="term" value="P:fatty acid biosynthetic process"/>
    <property type="evidence" value="ECO:0007669"/>
    <property type="project" value="UniProtKB-KW"/>
</dbReference>
<feature type="domain" description="Ketosynthase family 3 (KS3)" evidence="10">
    <location>
        <begin position="1"/>
        <end position="73"/>
    </location>
</feature>
<dbReference type="Pfam" id="PF00109">
    <property type="entry name" value="ketoacyl-synt"/>
    <property type="match status" value="1"/>
</dbReference>
<keyword evidence="6" id="KW-0560">Oxidoreductase</keyword>
<evidence type="ECO:0000259" key="10">
    <source>
        <dbReference type="PROSITE" id="PS52004"/>
    </source>
</evidence>
<keyword evidence="3" id="KW-0808">Transferase</keyword>
<dbReference type="GO" id="GO:0016491">
    <property type="term" value="F:oxidoreductase activity"/>
    <property type="evidence" value="ECO:0007669"/>
    <property type="project" value="UniProtKB-KW"/>
</dbReference>
<dbReference type="InterPro" id="IPR016039">
    <property type="entry name" value="Thiolase-like"/>
</dbReference>
<comment type="caution">
    <text evidence="11">The sequence shown here is derived from an EMBL/GenBank/DDBJ whole genome shotgun (WGS) entry which is preliminary data.</text>
</comment>
<evidence type="ECO:0000313" key="11">
    <source>
        <dbReference type="EMBL" id="KAL0179250.1"/>
    </source>
</evidence>
<dbReference type="PROSITE" id="PS52004">
    <property type="entry name" value="KS3_2"/>
    <property type="match status" value="1"/>
</dbReference>
<dbReference type="PROSITE" id="PS00606">
    <property type="entry name" value="KS3_1"/>
    <property type="match status" value="1"/>
</dbReference>
<dbReference type="AlphaFoldDB" id="A0ABD0PYZ0"/>
<dbReference type="PANTHER" id="PTHR43775">
    <property type="entry name" value="FATTY ACID SYNTHASE"/>
    <property type="match status" value="1"/>
</dbReference>
<dbReference type="SUPFAM" id="SSF53901">
    <property type="entry name" value="Thiolase-like"/>
    <property type="match status" value="1"/>
</dbReference>
<evidence type="ECO:0000256" key="3">
    <source>
        <dbReference type="ARBA" id="ARBA00022679"/>
    </source>
</evidence>
<organism evidence="11 12">
    <name type="scientific">Cirrhinus mrigala</name>
    <name type="common">Mrigala</name>
    <dbReference type="NCBI Taxonomy" id="683832"/>
    <lineage>
        <taxon>Eukaryota</taxon>
        <taxon>Metazoa</taxon>
        <taxon>Chordata</taxon>
        <taxon>Craniata</taxon>
        <taxon>Vertebrata</taxon>
        <taxon>Euteleostomi</taxon>
        <taxon>Actinopterygii</taxon>
        <taxon>Neopterygii</taxon>
        <taxon>Teleostei</taxon>
        <taxon>Ostariophysi</taxon>
        <taxon>Cypriniformes</taxon>
        <taxon>Cyprinidae</taxon>
        <taxon>Labeoninae</taxon>
        <taxon>Labeonini</taxon>
        <taxon>Cirrhinus</taxon>
    </lineage>
</organism>
<evidence type="ECO:0000256" key="9">
    <source>
        <dbReference type="ARBA" id="ARBA00023268"/>
    </source>
</evidence>
<evidence type="ECO:0000256" key="4">
    <source>
        <dbReference type="ARBA" id="ARBA00022832"/>
    </source>
</evidence>
<evidence type="ECO:0000256" key="8">
    <source>
        <dbReference type="ARBA" id="ARBA00023160"/>
    </source>
</evidence>